<proteinExistence type="predicted"/>
<evidence type="ECO:0000313" key="1">
    <source>
        <dbReference type="EMBL" id="AJG19277.1"/>
    </source>
</evidence>
<sequence length="102" mass="11261">MIAMVGETLSDRLNEAEGDLISSRTALEAAGAMYLVYYRNHLSTEEQRVMPRAAQLLTREDWAAVDAAVPASDDPLFGENVQERFAMLRKQIESELSVSGQG</sequence>
<dbReference type="STRING" id="68895.RR42_m1882"/>
<keyword evidence="2" id="KW-1185">Reference proteome</keyword>
<gene>
    <name evidence="1" type="ORF">RR42_m1882</name>
</gene>
<evidence type="ECO:0000313" key="2">
    <source>
        <dbReference type="Proteomes" id="UP000031843"/>
    </source>
</evidence>
<organism evidence="1 2">
    <name type="scientific">Cupriavidus basilensis</name>
    <dbReference type="NCBI Taxonomy" id="68895"/>
    <lineage>
        <taxon>Bacteria</taxon>
        <taxon>Pseudomonadati</taxon>
        <taxon>Pseudomonadota</taxon>
        <taxon>Betaproteobacteria</taxon>
        <taxon>Burkholderiales</taxon>
        <taxon>Burkholderiaceae</taxon>
        <taxon>Cupriavidus</taxon>
    </lineage>
</organism>
<protein>
    <submittedName>
        <fullName evidence="1">Uncharacterized protein</fullName>
    </submittedName>
</protein>
<dbReference type="AlphaFoldDB" id="A0A0C4Y2C4"/>
<name>A0A0C4Y2C4_9BURK</name>
<dbReference type="KEGG" id="cbw:RR42_m1882"/>
<dbReference type="Gene3D" id="1.20.120.520">
    <property type="entry name" value="nmb1532 protein domain like"/>
    <property type="match status" value="1"/>
</dbReference>
<dbReference type="Proteomes" id="UP000031843">
    <property type="component" value="Chromosome main"/>
</dbReference>
<dbReference type="EMBL" id="CP010536">
    <property type="protein sequence ID" value="AJG19277.1"/>
    <property type="molecule type" value="Genomic_DNA"/>
</dbReference>
<accession>A0A0C4Y2C4</accession>
<reference evidence="1 2" key="1">
    <citation type="journal article" date="2015" name="Genome Announc.">
        <title>Complete Genome Sequence of Cupriavidus basilensis 4G11, Isolated from the Oak Ridge Field Research Center Site.</title>
        <authorList>
            <person name="Ray J."/>
            <person name="Waters R.J."/>
            <person name="Skerker J.M."/>
            <person name="Kuehl J.V."/>
            <person name="Price M.N."/>
            <person name="Huang J."/>
            <person name="Chakraborty R."/>
            <person name="Arkin A.P."/>
            <person name="Deutschbauer A."/>
        </authorList>
    </citation>
    <scope>NUCLEOTIDE SEQUENCE [LARGE SCALE GENOMIC DNA]</scope>
    <source>
        <strain evidence="1">4G11</strain>
    </source>
</reference>